<comment type="caution">
    <text evidence="1">The sequence shown here is derived from an EMBL/GenBank/DDBJ whole genome shotgun (WGS) entry which is preliminary data.</text>
</comment>
<dbReference type="Proteomes" id="UP001228581">
    <property type="component" value="Unassembled WGS sequence"/>
</dbReference>
<accession>A0ABT7CM24</accession>
<protein>
    <submittedName>
        <fullName evidence="1">Uncharacterized protein</fullName>
    </submittedName>
</protein>
<sequence>MTEEKKNELFVFLKQNSVLKDIPTDRDKVYVSTTTLKYMVDLYQFRRTHALERKSEKALILCDDILAGLSHMQGEELYFVSYQDDRIHVISVVDEAVKNIYLLPASGTEYGNKAVR</sequence>
<organism evidence="1 2">
    <name type="scientific">Xanthocytophaga flava</name>
    <dbReference type="NCBI Taxonomy" id="3048013"/>
    <lineage>
        <taxon>Bacteria</taxon>
        <taxon>Pseudomonadati</taxon>
        <taxon>Bacteroidota</taxon>
        <taxon>Cytophagia</taxon>
        <taxon>Cytophagales</taxon>
        <taxon>Rhodocytophagaceae</taxon>
        <taxon>Xanthocytophaga</taxon>
    </lineage>
</organism>
<dbReference type="RefSeq" id="WP_313998272.1">
    <property type="nucleotide sequence ID" value="NZ_JASJOT010000011.1"/>
</dbReference>
<name>A0ABT7CM24_9BACT</name>
<gene>
    <name evidence="1" type="ORF">QNI19_17850</name>
</gene>
<proteinExistence type="predicted"/>
<evidence type="ECO:0000313" key="1">
    <source>
        <dbReference type="EMBL" id="MDJ1494808.1"/>
    </source>
</evidence>
<reference evidence="1 2" key="1">
    <citation type="submission" date="2023-05" db="EMBL/GenBank/DDBJ databases">
        <authorList>
            <person name="Zhang X."/>
        </authorList>
    </citation>
    <scope>NUCLEOTIDE SEQUENCE [LARGE SCALE GENOMIC DNA]</scope>
    <source>
        <strain evidence="1 2">DM2B3-1</strain>
    </source>
</reference>
<dbReference type="EMBL" id="JASJOT010000011">
    <property type="protein sequence ID" value="MDJ1494808.1"/>
    <property type="molecule type" value="Genomic_DNA"/>
</dbReference>
<keyword evidence="2" id="KW-1185">Reference proteome</keyword>
<evidence type="ECO:0000313" key="2">
    <source>
        <dbReference type="Proteomes" id="UP001228581"/>
    </source>
</evidence>